<dbReference type="EMBL" id="BLXT01006926">
    <property type="protein sequence ID" value="GFO34560.1"/>
    <property type="molecule type" value="Genomic_DNA"/>
</dbReference>
<evidence type="ECO:0000256" key="6">
    <source>
        <dbReference type="ARBA" id="ARBA00023015"/>
    </source>
</evidence>
<feature type="domain" description="C2H2-type" evidence="11">
    <location>
        <begin position="1059"/>
        <end position="1082"/>
    </location>
</feature>
<feature type="region of interest" description="Disordered" evidence="10">
    <location>
        <begin position="430"/>
        <end position="554"/>
    </location>
</feature>
<dbReference type="GO" id="GO:0001227">
    <property type="term" value="F:DNA-binding transcription repressor activity, RNA polymerase II-specific"/>
    <property type="evidence" value="ECO:0007669"/>
    <property type="project" value="TreeGrafter"/>
</dbReference>
<dbReference type="AlphaFoldDB" id="A0AAV4CRL0"/>
<dbReference type="GO" id="GO:0010564">
    <property type="term" value="P:regulation of cell cycle process"/>
    <property type="evidence" value="ECO:0007669"/>
    <property type="project" value="TreeGrafter"/>
</dbReference>
<evidence type="ECO:0000256" key="5">
    <source>
        <dbReference type="ARBA" id="ARBA00022833"/>
    </source>
</evidence>
<feature type="domain" description="C2H2-type" evidence="11">
    <location>
        <begin position="1116"/>
        <end position="1144"/>
    </location>
</feature>
<evidence type="ECO:0000256" key="3">
    <source>
        <dbReference type="ARBA" id="ARBA00022737"/>
    </source>
</evidence>
<feature type="compositionally biased region" description="Low complexity" evidence="10">
    <location>
        <begin position="475"/>
        <end position="527"/>
    </location>
</feature>
<keyword evidence="5" id="KW-0862">Zinc</keyword>
<feature type="compositionally biased region" description="Basic residues" evidence="10">
    <location>
        <begin position="697"/>
        <end position="708"/>
    </location>
</feature>
<protein>
    <submittedName>
        <fullName evidence="12">Insulinoma-associated protein</fullName>
    </submittedName>
</protein>
<dbReference type="GO" id="GO:0005634">
    <property type="term" value="C:nucleus"/>
    <property type="evidence" value="ECO:0007669"/>
    <property type="project" value="UniProtKB-SubCell"/>
</dbReference>
<evidence type="ECO:0000256" key="10">
    <source>
        <dbReference type="SAM" id="MobiDB-lite"/>
    </source>
</evidence>
<keyword evidence="2" id="KW-0479">Metal-binding</keyword>
<sequence length="1157" mass="127991">MPRHFLVKRHTPVDAAMCYPEQNSTHQRPNSQPDPPREVRFAPRIVAQTINVPCEADSDQHTIITEDHSRNHKHHQSYNNNLYHQHQHQHQHHHHGHHLHQHHLGEYASHGSPDSGYAASPNSTTHSQQREKDSVAFKKEHHNNNNNNDYTTHDYRDKTNSSSSSSSSSIGSYKNDVANGHYVTSIDMFQVYSKSSYNPSESYGDRNSYGNAHYLPYLGRHHAMHDGKEETVHEAPIDLSMPSKRRNSSPSQPCPNEQNNLHGQPSSSPATKESVATTAEAAAIMYLNHLRGRGFQLSQSPPHPAYPQQLTILPWQHCGQTCEDSSSSPAINESTLPSVSGHDYVPCISVPVVPLSKVSPLSLSAPSASVAQQPRSAFSPREHSIFHSATVPTSVFVSVTSPPIELSHINRLNSTAQAIAHTSTETFVAKNDENLKTNSNETCDRRISTPPSSSSPTASGDLPKSAPQMRNHLASVNVESSPVSSTSNRSPTYQNNRVKNKNNSNTVDPSSTTAATPRPKSSTSTSSILTQGTKLATAPAAGKRANSGTMATSASGRRLKAVRKLDFDVDTTSPVSGTIIKDAADFHPEEGRVVYGDIEPSFNLVEVTPEARAELEKIENKIGDYICQLCKEVYEDAFQLAQHRCSRIVHVEYRCPECEKVFNCPANLASHRRWHKPRVTNGSQATKTSSKTQKITSKQRVKGGRHMPGKLVIPAAVEVMAQHKTASVNERSSPTYNSENTTPQQGDHKGDQTARSGIRNSEQLNGHDEINESSQLSLKTDLPLSHECSIKEVSSFQQSSDNSDQPLRTSLSANALPLTEAKVINHNSSGSSLTAEERSLVLQVLSSHNNQIHQHHQQQQQQQQHTTTTMSTSTIMTPIVSGDFSVHKNGSEALYGGKKLKLEEYYPAEIIHSAQIKSEEDAPIDMSKKSSYKYDYATDHHSQTINHGHATLIERPSNPQWRCQLCGKKFLRQAYLKKHIQNQHKNHQSSSSAPVAHFTDTIITNQSENHHIFRKNPLKRPLTTTTKKCRRLLASDDVERVDLYPGIDSLAKAVNDLSYACRMCGKCFSTEPAQLKHEMSAHGVPSSHICGTCDSSFSSKTALEKHTRTVHAAEHFACKYCASTFHSSPGLTRHINKCHPTENRQVILLQLPTSRPC</sequence>
<evidence type="ECO:0000256" key="7">
    <source>
        <dbReference type="ARBA" id="ARBA00023163"/>
    </source>
</evidence>
<dbReference type="GO" id="GO:0017053">
    <property type="term" value="C:transcription repressor complex"/>
    <property type="evidence" value="ECO:0007669"/>
    <property type="project" value="TreeGrafter"/>
</dbReference>
<gene>
    <name evidence="12" type="ORF">PoB_006106500</name>
</gene>
<feature type="region of interest" description="Disordered" evidence="10">
    <location>
        <begin position="85"/>
        <end position="172"/>
    </location>
</feature>
<feature type="compositionally biased region" description="Low complexity" evidence="10">
    <location>
        <begin position="683"/>
        <end position="696"/>
    </location>
</feature>
<dbReference type="Pfam" id="PF00096">
    <property type="entry name" value="zf-C2H2"/>
    <property type="match status" value="2"/>
</dbReference>
<keyword evidence="4 9" id="KW-0863">Zinc-finger</keyword>
<feature type="compositionally biased region" description="Polar residues" evidence="10">
    <location>
        <begin position="724"/>
        <end position="745"/>
    </location>
</feature>
<dbReference type="SUPFAM" id="SSF57667">
    <property type="entry name" value="beta-beta-alpha zinc fingers"/>
    <property type="match status" value="3"/>
</dbReference>
<feature type="compositionally biased region" description="Basic residues" evidence="10">
    <location>
        <begin position="85"/>
        <end position="102"/>
    </location>
</feature>
<keyword evidence="6" id="KW-0805">Transcription regulation</keyword>
<evidence type="ECO:0000256" key="8">
    <source>
        <dbReference type="ARBA" id="ARBA00023242"/>
    </source>
</evidence>
<dbReference type="Proteomes" id="UP000735302">
    <property type="component" value="Unassembled WGS sequence"/>
</dbReference>
<dbReference type="FunFam" id="3.30.160.60:FF:001329">
    <property type="entry name" value="INSM transcriptional repressor 1"/>
    <property type="match status" value="1"/>
</dbReference>
<keyword evidence="3" id="KW-0677">Repeat</keyword>
<reference evidence="12 13" key="1">
    <citation type="journal article" date="2021" name="Elife">
        <title>Chloroplast acquisition without the gene transfer in kleptoplastic sea slugs, Plakobranchus ocellatus.</title>
        <authorList>
            <person name="Maeda T."/>
            <person name="Takahashi S."/>
            <person name="Yoshida T."/>
            <person name="Shimamura S."/>
            <person name="Takaki Y."/>
            <person name="Nagai Y."/>
            <person name="Toyoda A."/>
            <person name="Suzuki Y."/>
            <person name="Arimoto A."/>
            <person name="Ishii H."/>
            <person name="Satoh N."/>
            <person name="Nishiyama T."/>
            <person name="Hasebe M."/>
            <person name="Maruyama T."/>
            <person name="Minagawa J."/>
            <person name="Obokata J."/>
            <person name="Shigenobu S."/>
        </authorList>
    </citation>
    <scope>NUCLEOTIDE SEQUENCE [LARGE SCALE GENOMIC DNA]</scope>
</reference>
<dbReference type="SMART" id="SM00355">
    <property type="entry name" value="ZnF_C2H2"/>
    <property type="match status" value="6"/>
</dbReference>
<feature type="region of interest" description="Disordered" evidence="10">
    <location>
        <begin position="240"/>
        <end position="275"/>
    </location>
</feature>
<dbReference type="Gene3D" id="3.30.160.60">
    <property type="entry name" value="Classic Zinc Finger"/>
    <property type="match status" value="2"/>
</dbReference>
<accession>A0AAV4CRL0</accession>
<feature type="region of interest" description="Disordered" evidence="10">
    <location>
        <begin position="724"/>
        <end position="755"/>
    </location>
</feature>
<evidence type="ECO:0000256" key="9">
    <source>
        <dbReference type="PROSITE-ProRule" id="PRU00042"/>
    </source>
</evidence>
<evidence type="ECO:0000259" key="11">
    <source>
        <dbReference type="PROSITE" id="PS50157"/>
    </source>
</evidence>
<keyword evidence="8" id="KW-0539">Nucleus</keyword>
<feature type="compositionally biased region" description="Low complexity" evidence="10">
    <location>
        <begin position="448"/>
        <end position="459"/>
    </location>
</feature>
<evidence type="ECO:0000256" key="4">
    <source>
        <dbReference type="ARBA" id="ARBA00022771"/>
    </source>
</evidence>
<dbReference type="PROSITE" id="PS50157">
    <property type="entry name" value="ZINC_FINGER_C2H2_2"/>
    <property type="match status" value="5"/>
</dbReference>
<dbReference type="InterPro" id="IPR036236">
    <property type="entry name" value="Znf_C2H2_sf"/>
</dbReference>
<evidence type="ECO:0000256" key="2">
    <source>
        <dbReference type="ARBA" id="ARBA00022723"/>
    </source>
</evidence>
<feature type="domain" description="C2H2-type" evidence="11">
    <location>
        <begin position="653"/>
        <end position="680"/>
    </location>
</feature>
<feature type="domain" description="C2H2-type" evidence="11">
    <location>
        <begin position="961"/>
        <end position="989"/>
    </location>
</feature>
<comment type="caution">
    <text evidence="12">The sequence shown here is derived from an EMBL/GenBank/DDBJ whole genome shotgun (WGS) entry which is preliminary data.</text>
</comment>
<feature type="compositionally biased region" description="Polar residues" evidence="10">
    <location>
        <begin position="21"/>
        <end position="31"/>
    </location>
</feature>
<feature type="region of interest" description="Disordered" evidence="10">
    <location>
        <begin position="19"/>
        <end position="38"/>
    </location>
</feature>
<dbReference type="PANTHER" id="PTHR15065:SF4">
    <property type="entry name" value="LD18634P"/>
    <property type="match status" value="1"/>
</dbReference>
<dbReference type="GO" id="GO:0000978">
    <property type="term" value="F:RNA polymerase II cis-regulatory region sequence-specific DNA binding"/>
    <property type="evidence" value="ECO:0007669"/>
    <property type="project" value="TreeGrafter"/>
</dbReference>
<keyword evidence="7" id="KW-0804">Transcription</keyword>
<evidence type="ECO:0000256" key="1">
    <source>
        <dbReference type="ARBA" id="ARBA00004123"/>
    </source>
</evidence>
<organism evidence="12 13">
    <name type="scientific">Plakobranchus ocellatus</name>
    <dbReference type="NCBI Taxonomy" id="259542"/>
    <lineage>
        <taxon>Eukaryota</taxon>
        <taxon>Metazoa</taxon>
        <taxon>Spiralia</taxon>
        <taxon>Lophotrochozoa</taxon>
        <taxon>Mollusca</taxon>
        <taxon>Gastropoda</taxon>
        <taxon>Heterobranchia</taxon>
        <taxon>Euthyneura</taxon>
        <taxon>Panpulmonata</taxon>
        <taxon>Sacoglossa</taxon>
        <taxon>Placobranchoidea</taxon>
        <taxon>Plakobranchidae</taxon>
        <taxon>Plakobranchus</taxon>
    </lineage>
</organism>
<name>A0AAV4CRL0_9GAST</name>
<feature type="compositionally biased region" description="Polar residues" evidence="10">
    <location>
        <begin position="248"/>
        <end position="275"/>
    </location>
</feature>
<comment type="subcellular location">
    <subcellularLocation>
        <location evidence="1">Nucleus</location>
    </subcellularLocation>
</comment>
<dbReference type="PANTHER" id="PTHR15065">
    <property type="entry name" value="INSULINOMA-ASSOCIATED 1"/>
    <property type="match status" value="1"/>
</dbReference>
<dbReference type="PROSITE" id="PS00028">
    <property type="entry name" value="ZINC_FINGER_C2H2_1"/>
    <property type="match status" value="4"/>
</dbReference>
<dbReference type="GO" id="GO:0008270">
    <property type="term" value="F:zinc ion binding"/>
    <property type="evidence" value="ECO:0007669"/>
    <property type="project" value="UniProtKB-KW"/>
</dbReference>
<evidence type="ECO:0000313" key="12">
    <source>
        <dbReference type="EMBL" id="GFO34560.1"/>
    </source>
</evidence>
<proteinExistence type="predicted"/>
<dbReference type="InterPro" id="IPR013087">
    <property type="entry name" value="Znf_C2H2_type"/>
</dbReference>
<feature type="domain" description="C2H2-type" evidence="11">
    <location>
        <begin position="1088"/>
        <end position="1116"/>
    </location>
</feature>
<evidence type="ECO:0000313" key="13">
    <source>
        <dbReference type="Proteomes" id="UP000735302"/>
    </source>
</evidence>
<dbReference type="InterPro" id="IPR042972">
    <property type="entry name" value="INSM1/2"/>
</dbReference>
<dbReference type="GO" id="GO:0030182">
    <property type="term" value="P:neuron differentiation"/>
    <property type="evidence" value="ECO:0007669"/>
    <property type="project" value="TreeGrafter"/>
</dbReference>
<feature type="region of interest" description="Disordered" evidence="10">
    <location>
        <begin position="675"/>
        <end position="709"/>
    </location>
</feature>
<feature type="compositionally biased region" description="Basic and acidic residues" evidence="10">
    <location>
        <begin position="128"/>
        <end position="138"/>
    </location>
</feature>
<keyword evidence="13" id="KW-1185">Reference proteome</keyword>